<dbReference type="RefSeq" id="WP_163693746.1">
    <property type="nucleotide sequence ID" value="NZ_FXTW01000003.1"/>
</dbReference>
<dbReference type="InterPro" id="IPR008257">
    <property type="entry name" value="Pept_M19"/>
</dbReference>
<dbReference type="GO" id="GO:0070573">
    <property type="term" value="F:metallodipeptidase activity"/>
    <property type="evidence" value="ECO:0007669"/>
    <property type="project" value="InterPro"/>
</dbReference>
<accession>A0A6P0UFR6</accession>
<dbReference type="AlphaFoldDB" id="A0A6P0UFR6"/>
<dbReference type="InterPro" id="IPR032466">
    <property type="entry name" value="Metal_Hydrolase"/>
</dbReference>
<dbReference type="Pfam" id="PF01244">
    <property type="entry name" value="Peptidase_M19"/>
    <property type="match status" value="1"/>
</dbReference>
<sequence>MVNSNGYIDFHCHPSLKPFGKSFNTKPVGQNSGDRRRKRSIWHYDPPSLFDKALNYLSGLTKFSQSNFTALTLGGVEVVCVSLYPLEKWFVRNRLKNEVILDLASNFALGIGAKRVDHIQAFQEYFPDLLLQYEYYRQLDGKEFRISGNRVRYKLVRNWDEILEIRREEDSSRIRTIAVIISIEGLHVLNTGLNKEPGEAEVLQNLDQIRSWEYPPFFVTVAHHFWNHLCGHAPSLSGVITKFTDQKEGLETGFTALGWKVLERMLDSSGGKRIIPDIKHMSARARQEYYQFLEKSPWKEQNIPIIISHGACNGLRSHSDPVMAHPASATPLNQVSINFYDEELIRLVKSGGLIGLQLDERRIASKDTLKATKKSILRHKIMHYRSELLWNQVRHILTVLDAEGLFAWDCMAIGSDFDGIIDSLNGFWTAEELPFLSDFLERHAFNYMKDAKLKVPENKIEADEIVQRIFSANGNNFLSKFFRQSFPGDNH</sequence>
<reference evidence="1 2" key="1">
    <citation type="submission" date="2020-01" db="EMBL/GenBank/DDBJ databases">
        <title>Muriicola jejuensis KCTC 22299.</title>
        <authorList>
            <person name="Wang G."/>
        </authorList>
    </citation>
    <scope>NUCLEOTIDE SEQUENCE [LARGE SCALE GENOMIC DNA]</scope>
    <source>
        <strain evidence="1 2">KCTC 22299</strain>
    </source>
</reference>
<evidence type="ECO:0000313" key="1">
    <source>
        <dbReference type="EMBL" id="NER11290.1"/>
    </source>
</evidence>
<organism evidence="1 2">
    <name type="scientific">Muriicola jejuensis</name>
    <dbReference type="NCBI Taxonomy" id="504488"/>
    <lineage>
        <taxon>Bacteria</taxon>
        <taxon>Pseudomonadati</taxon>
        <taxon>Bacteroidota</taxon>
        <taxon>Flavobacteriia</taxon>
        <taxon>Flavobacteriales</taxon>
        <taxon>Flavobacteriaceae</taxon>
        <taxon>Muriicola</taxon>
    </lineage>
</organism>
<comment type="caution">
    <text evidence="1">The sequence shown here is derived from an EMBL/GenBank/DDBJ whole genome shotgun (WGS) entry which is preliminary data.</text>
</comment>
<dbReference type="Proteomes" id="UP000468443">
    <property type="component" value="Unassembled WGS sequence"/>
</dbReference>
<dbReference type="EMBL" id="JAABOP010000004">
    <property type="protein sequence ID" value="NER11290.1"/>
    <property type="molecule type" value="Genomic_DNA"/>
</dbReference>
<evidence type="ECO:0000313" key="2">
    <source>
        <dbReference type="Proteomes" id="UP000468443"/>
    </source>
</evidence>
<protein>
    <submittedName>
        <fullName evidence="1">Peptidase M19</fullName>
    </submittedName>
</protein>
<dbReference type="GO" id="GO:0006508">
    <property type="term" value="P:proteolysis"/>
    <property type="evidence" value="ECO:0007669"/>
    <property type="project" value="InterPro"/>
</dbReference>
<dbReference type="SUPFAM" id="SSF51556">
    <property type="entry name" value="Metallo-dependent hydrolases"/>
    <property type="match status" value="1"/>
</dbReference>
<name>A0A6P0UFR6_9FLAO</name>
<proteinExistence type="predicted"/>
<dbReference type="Gene3D" id="3.20.20.140">
    <property type="entry name" value="Metal-dependent hydrolases"/>
    <property type="match status" value="1"/>
</dbReference>
<gene>
    <name evidence="1" type="ORF">GWK09_12220</name>
</gene>
<keyword evidence="2" id="KW-1185">Reference proteome</keyword>